<evidence type="ECO:0000313" key="1">
    <source>
        <dbReference type="EMBL" id="URD74977.1"/>
    </source>
</evidence>
<name>A0A9E7EDM2_9LILI</name>
<proteinExistence type="predicted"/>
<protein>
    <submittedName>
        <fullName evidence="1">Uncharacterized protein</fullName>
    </submittedName>
</protein>
<organism evidence="1 2">
    <name type="scientific">Musa troglodytarum</name>
    <name type="common">fe'i banana</name>
    <dbReference type="NCBI Taxonomy" id="320322"/>
    <lineage>
        <taxon>Eukaryota</taxon>
        <taxon>Viridiplantae</taxon>
        <taxon>Streptophyta</taxon>
        <taxon>Embryophyta</taxon>
        <taxon>Tracheophyta</taxon>
        <taxon>Spermatophyta</taxon>
        <taxon>Magnoliopsida</taxon>
        <taxon>Liliopsida</taxon>
        <taxon>Zingiberales</taxon>
        <taxon>Musaceae</taxon>
        <taxon>Musa</taxon>
    </lineage>
</organism>
<evidence type="ECO:0000313" key="2">
    <source>
        <dbReference type="Proteomes" id="UP001055439"/>
    </source>
</evidence>
<keyword evidence="2" id="KW-1185">Reference proteome</keyword>
<dbReference type="Proteomes" id="UP001055439">
    <property type="component" value="Chromosome 1"/>
</dbReference>
<gene>
    <name evidence="1" type="ORF">MUK42_35747</name>
</gene>
<sequence length="79" mass="9247">MADHCIAVIIELISYFYPLKDQESCPPRRTRKKGLKQRPPRIRAIPVCSRVGDDRLRSIRKEKGDAERKEAILWELMVV</sequence>
<reference evidence="1" key="1">
    <citation type="submission" date="2022-05" db="EMBL/GenBank/DDBJ databases">
        <title>The Musa troglodytarum L. genome provides insights into the mechanism of non-climacteric behaviour and enrichment of carotenoids.</title>
        <authorList>
            <person name="Wang J."/>
        </authorList>
    </citation>
    <scope>NUCLEOTIDE SEQUENCE</scope>
    <source>
        <tissue evidence="1">Leaf</tissue>
    </source>
</reference>
<accession>A0A9E7EDM2</accession>
<dbReference type="AlphaFoldDB" id="A0A9E7EDM2"/>
<dbReference type="EMBL" id="CP097502">
    <property type="protein sequence ID" value="URD74977.1"/>
    <property type="molecule type" value="Genomic_DNA"/>
</dbReference>